<sequence>MGLEDWLDRGIAFMKMAYLALSSGVYNLTCFNAHQAIEMFLKGLIVDATGSHPFTHSLTELLEILKRLGREVPEEAFREAEWMEPHYILARYPARGVKPYTETTAKRCIAVMELITGLVEKWSGRSLPRG</sequence>
<accession>A0A371R506</accession>
<dbReference type="Pfam" id="PF05168">
    <property type="entry name" value="HEPN"/>
    <property type="match status" value="1"/>
</dbReference>
<organism evidence="3 4">
    <name type="scientific">Pyrobaculum aerophilum</name>
    <dbReference type="NCBI Taxonomy" id="13773"/>
    <lineage>
        <taxon>Archaea</taxon>
        <taxon>Thermoproteota</taxon>
        <taxon>Thermoprotei</taxon>
        <taxon>Thermoproteales</taxon>
        <taxon>Thermoproteaceae</taxon>
        <taxon>Pyrobaculum</taxon>
    </lineage>
</organism>
<evidence type="ECO:0000313" key="2">
    <source>
        <dbReference type="EMBL" id="RFA95594.1"/>
    </source>
</evidence>
<dbReference type="Proteomes" id="UP000257123">
    <property type="component" value="Unassembled WGS sequence"/>
</dbReference>
<dbReference type="Gene3D" id="1.20.120.330">
    <property type="entry name" value="Nucleotidyltransferases domain 2"/>
    <property type="match status" value="1"/>
</dbReference>
<dbReference type="SMART" id="SM00748">
    <property type="entry name" value="HEPN"/>
    <property type="match status" value="1"/>
</dbReference>
<dbReference type="SUPFAM" id="SSF81593">
    <property type="entry name" value="Nucleotidyltransferase substrate binding subunit/domain"/>
    <property type="match status" value="1"/>
</dbReference>
<dbReference type="GO" id="GO:0003677">
    <property type="term" value="F:DNA binding"/>
    <property type="evidence" value="ECO:0007669"/>
    <property type="project" value="UniProtKB-KW"/>
</dbReference>
<feature type="domain" description="HEPN" evidence="1">
    <location>
        <begin position="7"/>
        <end position="115"/>
    </location>
</feature>
<dbReference type="AlphaFoldDB" id="A0A371R506"/>
<evidence type="ECO:0000313" key="4">
    <source>
        <dbReference type="Proteomes" id="UP000256877"/>
    </source>
</evidence>
<proteinExistence type="predicted"/>
<protein>
    <submittedName>
        <fullName evidence="3">DNA-binding protein</fullName>
    </submittedName>
</protein>
<dbReference type="EMBL" id="NMUF01000009">
    <property type="protein sequence ID" value="RFA99163.1"/>
    <property type="molecule type" value="Genomic_DNA"/>
</dbReference>
<keyword evidence="3" id="KW-0238">DNA-binding</keyword>
<evidence type="ECO:0000313" key="5">
    <source>
        <dbReference type="Proteomes" id="UP000257123"/>
    </source>
</evidence>
<evidence type="ECO:0000313" key="3">
    <source>
        <dbReference type="EMBL" id="RFA99163.1"/>
    </source>
</evidence>
<dbReference type="PROSITE" id="PS50910">
    <property type="entry name" value="HEPN"/>
    <property type="match status" value="1"/>
</dbReference>
<name>A0A371R506_9CREN</name>
<comment type="caution">
    <text evidence="3">The sequence shown here is derived from an EMBL/GenBank/DDBJ whole genome shotgun (WGS) entry which is preliminary data.</text>
</comment>
<evidence type="ECO:0000259" key="1">
    <source>
        <dbReference type="PROSITE" id="PS50910"/>
    </source>
</evidence>
<reference evidence="4 5" key="1">
    <citation type="submission" date="2017-07" db="EMBL/GenBank/DDBJ databases">
        <title>Draft genome sequence of aerobic hyperthermophilic archaea, Pyrobaculum aerophilum YKB31 and YKB32.</title>
        <authorList>
            <person name="Mochizuki T."/>
            <person name="Berliner A.J."/>
            <person name="Yoshida-Takashima Y."/>
            <person name="Takaki Y."/>
            <person name="Nunoura T."/>
            <person name="Takai K."/>
        </authorList>
    </citation>
    <scope>NUCLEOTIDE SEQUENCE [LARGE SCALE GENOMIC DNA]</scope>
    <source>
        <strain evidence="2 5">YKB31</strain>
        <strain evidence="3 4">YKB32</strain>
    </source>
</reference>
<dbReference type="EMBL" id="NMUE01000021">
    <property type="protein sequence ID" value="RFA95594.1"/>
    <property type="molecule type" value="Genomic_DNA"/>
</dbReference>
<dbReference type="Proteomes" id="UP000256877">
    <property type="component" value="Unassembled WGS sequence"/>
</dbReference>
<dbReference type="OrthoDB" id="359241at2157"/>
<gene>
    <name evidence="2" type="ORF">CGL51_07485</name>
    <name evidence="3" type="ORF">CGL52_04785</name>
</gene>
<dbReference type="RefSeq" id="WP_116421275.1">
    <property type="nucleotide sequence ID" value="NZ_NMUE01000021.1"/>
</dbReference>
<dbReference type="InterPro" id="IPR007842">
    <property type="entry name" value="HEPN_dom"/>
</dbReference>